<dbReference type="OrthoDB" id="2104739at2759"/>
<dbReference type="Proteomes" id="UP000327118">
    <property type="component" value="Unassembled WGS sequence"/>
</dbReference>
<reference evidence="3" key="1">
    <citation type="submission" date="2019-04" db="EMBL/GenBank/DDBJ databases">
        <title>Friends and foes A comparative genomics studyof 23 Aspergillus species from section Flavi.</title>
        <authorList>
            <consortium name="DOE Joint Genome Institute"/>
            <person name="Kjaerbolling I."/>
            <person name="Vesth T."/>
            <person name="Frisvad J.C."/>
            <person name="Nybo J.L."/>
            <person name="Theobald S."/>
            <person name="Kildgaard S."/>
            <person name="Isbrandt T."/>
            <person name="Kuo A."/>
            <person name="Sato A."/>
            <person name="Lyhne E.K."/>
            <person name="Kogle M.E."/>
            <person name="Wiebenga A."/>
            <person name="Kun R.S."/>
            <person name="Lubbers R.J."/>
            <person name="Makela M.R."/>
            <person name="Barry K."/>
            <person name="Chovatia M."/>
            <person name="Clum A."/>
            <person name="Daum C."/>
            <person name="Haridas S."/>
            <person name="He G."/>
            <person name="LaButti K."/>
            <person name="Lipzen A."/>
            <person name="Mondo S."/>
            <person name="Riley R."/>
            <person name="Salamov A."/>
            <person name="Simmons B.A."/>
            <person name="Magnuson J.K."/>
            <person name="Henrissat B."/>
            <person name="Mortensen U.H."/>
            <person name="Larsen T.O."/>
            <person name="Devries R.P."/>
            <person name="Grigoriev I.V."/>
            <person name="Machida M."/>
            <person name="Baker S.E."/>
            <person name="Andersen M.R."/>
        </authorList>
    </citation>
    <scope>NUCLEOTIDE SEQUENCE [LARGE SCALE GENOMIC DNA]</scope>
    <source>
        <strain evidence="3">CBS 553.77</strain>
    </source>
</reference>
<evidence type="ECO:0000313" key="2">
    <source>
        <dbReference type="EMBL" id="KAE8348159.1"/>
    </source>
</evidence>
<evidence type="ECO:0000313" key="3">
    <source>
        <dbReference type="Proteomes" id="UP000327118"/>
    </source>
</evidence>
<dbReference type="EMBL" id="ML739703">
    <property type="protein sequence ID" value="KAE8348159.1"/>
    <property type="molecule type" value="Genomic_DNA"/>
</dbReference>
<name>A0A5N6YUT3_9EURO</name>
<keyword evidence="3" id="KW-1185">Reference proteome</keyword>
<accession>A0A5N6YUT3</accession>
<protein>
    <recommendedName>
        <fullName evidence="1">HNH nuclease domain-containing protein</fullName>
    </recommendedName>
</protein>
<organism evidence="2 3">
    <name type="scientific">Aspergillus coremiiformis</name>
    <dbReference type="NCBI Taxonomy" id="138285"/>
    <lineage>
        <taxon>Eukaryota</taxon>
        <taxon>Fungi</taxon>
        <taxon>Dikarya</taxon>
        <taxon>Ascomycota</taxon>
        <taxon>Pezizomycotina</taxon>
        <taxon>Eurotiomycetes</taxon>
        <taxon>Eurotiomycetidae</taxon>
        <taxon>Eurotiales</taxon>
        <taxon>Aspergillaceae</taxon>
        <taxon>Aspergillus</taxon>
        <taxon>Aspergillus subgen. Circumdati</taxon>
    </lineage>
</organism>
<dbReference type="InterPro" id="IPR003615">
    <property type="entry name" value="HNH_nuc"/>
</dbReference>
<gene>
    <name evidence="2" type="ORF">BDV28DRAFT_153165</name>
</gene>
<sequence>MPPHPLHRHQSSLEKVLDFSNPFSIPPHQSQSATNLLYVLIQFYGPERTAPKGYKPAALIKATYEHVVAKDKFLTFFFSSIYSNLCSQPANSTDSDIAIALTFFDSFTSWSLDQKNRTKSVIEEFANYIVENFLLPLRASSVKTPQPTPAASLSAIQISTPSGTPYRVSILRKNCLERDRYRCVISRKFDKSEAKKRFEQYGEDCKDQEGIELKNETSDRFQYLEVAHILPHCLTTVSSGDADLSDSKKNVLRILDMFDPGVIHLIDGPKIDSPINALTLTLDYHRMFALLNMKAIMPFLPTSAERQHLLAQDYQDNARSLATANLQEDPNRRGRSGSK</sequence>
<dbReference type="AlphaFoldDB" id="A0A5N6YUT3"/>
<proteinExistence type="predicted"/>
<feature type="domain" description="HNH nuclease" evidence="1">
    <location>
        <begin position="216"/>
        <end position="288"/>
    </location>
</feature>
<dbReference type="Pfam" id="PF13391">
    <property type="entry name" value="HNH_2"/>
    <property type="match status" value="1"/>
</dbReference>
<evidence type="ECO:0000259" key="1">
    <source>
        <dbReference type="Pfam" id="PF13391"/>
    </source>
</evidence>